<dbReference type="Proteomes" id="UP000799777">
    <property type="component" value="Unassembled WGS sequence"/>
</dbReference>
<dbReference type="OrthoDB" id="3790813at2759"/>
<organism evidence="2 3">
    <name type="scientific">Setomelanomma holmii</name>
    <dbReference type="NCBI Taxonomy" id="210430"/>
    <lineage>
        <taxon>Eukaryota</taxon>
        <taxon>Fungi</taxon>
        <taxon>Dikarya</taxon>
        <taxon>Ascomycota</taxon>
        <taxon>Pezizomycotina</taxon>
        <taxon>Dothideomycetes</taxon>
        <taxon>Pleosporomycetidae</taxon>
        <taxon>Pleosporales</taxon>
        <taxon>Pleosporineae</taxon>
        <taxon>Phaeosphaeriaceae</taxon>
        <taxon>Setomelanomma</taxon>
    </lineage>
</organism>
<evidence type="ECO:0000313" key="3">
    <source>
        <dbReference type="Proteomes" id="UP000799777"/>
    </source>
</evidence>
<dbReference type="EMBL" id="ML978188">
    <property type="protein sequence ID" value="KAF2030634.1"/>
    <property type="molecule type" value="Genomic_DNA"/>
</dbReference>
<evidence type="ECO:0000313" key="2">
    <source>
        <dbReference type="EMBL" id="KAF2030634.1"/>
    </source>
</evidence>
<keyword evidence="3" id="KW-1185">Reference proteome</keyword>
<feature type="region of interest" description="Disordered" evidence="1">
    <location>
        <begin position="1"/>
        <end position="66"/>
    </location>
</feature>
<accession>A0A9P4HAH4</accession>
<proteinExistence type="predicted"/>
<feature type="compositionally biased region" description="Low complexity" evidence="1">
    <location>
        <begin position="36"/>
        <end position="50"/>
    </location>
</feature>
<reference evidence="2" key="1">
    <citation type="journal article" date="2020" name="Stud. Mycol.">
        <title>101 Dothideomycetes genomes: a test case for predicting lifestyles and emergence of pathogens.</title>
        <authorList>
            <person name="Haridas S."/>
            <person name="Albert R."/>
            <person name="Binder M."/>
            <person name="Bloem J."/>
            <person name="Labutti K."/>
            <person name="Salamov A."/>
            <person name="Andreopoulos B."/>
            <person name="Baker S."/>
            <person name="Barry K."/>
            <person name="Bills G."/>
            <person name="Bluhm B."/>
            <person name="Cannon C."/>
            <person name="Castanera R."/>
            <person name="Culley D."/>
            <person name="Daum C."/>
            <person name="Ezra D."/>
            <person name="Gonzalez J."/>
            <person name="Henrissat B."/>
            <person name="Kuo A."/>
            <person name="Liang C."/>
            <person name="Lipzen A."/>
            <person name="Lutzoni F."/>
            <person name="Magnuson J."/>
            <person name="Mondo S."/>
            <person name="Nolan M."/>
            <person name="Ohm R."/>
            <person name="Pangilinan J."/>
            <person name="Park H.-J."/>
            <person name="Ramirez L."/>
            <person name="Alfaro M."/>
            <person name="Sun H."/>
            <person name="Tritt A."/>
            <person name="Yoshinaga Y."/>
            <person name="Zwiers L.-H."/>
            <person name="Turgeon B."/>
            <person name="Goodwin S."/>
            <person name="Spatafora J."/>
            <person name="Crous P."/>
            <person name="Grigoriev I."/>
        </authorList>
    </citation>
    <scope>NUCLEOTIDE SEQUENCE</scope>
    <source>
        <strain evidence="2">CBS 110217</strain>
    </source>
</reference>
<protein>
    <submittedName>
        <fullName evidence="2">Uncharacterized protein</fullName>
    </submittedName>
</protein>
<dbReference type="AlphaFoldDB" id="A0A9P4HAH4"/>
<evidence type="ECO:0000256" key="1">
    <source>
        <dbReference type="SAM" id="MobiDB-lite"/>
    </source>
</evidence>
<sequence length="338" mass="37557">MPIFTRAIPSQPSTPPSELFKNPWAPSAPAKEAGISSSSPSSSDWDLLDYPSPPSTDPTSRLPTPVPSLSSWDTALFSEKSSQVLPNSRNGDWRTSALHNIANPFDTAASLNASGSWSNVYDTLSNSLEAASDNLQDSLDRVFQGKDIPAMHDRVVKLLPSISMPSLRHVCQSIDTFTDTAMTLTRFNQSETRFLDQELLGDRFAFARHVGANARRGLVKQGICRDWQIMPSRANMHWQARFASALVRLFEEEKAAFSVEQLFGMTPVWVGDVESKTWRLQLKTGLTEIVVEEEGDEFEEKEVYLDSGFGLPESCGCVKVRDIERDGVEDGYWMAIDT</sequence>
<gene>
    <name evidence="2" type="ORF">EK21DRAFT_88755</name>
</gene>
<name>A0A9P4HAH4_9PLEO</name>
<comment type="caution">
    <text evidence="2">The sequence shown here is derived from an EMBL/GenBank/DDBJ whole genome shotgun (WGS) entry which is preliminary data.</text>
</comment>